<dbReference type="InterPro" id="IPR055206">
    <property type="entry name" value="DEXQc_SUV3"/>
</dbReference>
<evidence type="ECO:0000256" key="2">
    <source>
        <dbReference type="ARBA" id="ARBA00022801"/>
    </source>
</evidence>
<organism evidence="7 8">
    <name type="scientific">Aestuariivirga litoralis</name>
    <dbReference type="NCBI Taxonomy" id="2650924"/>
    <lineage>
        <taxon>Bacteria</taxon>
        <taxon>Pseudomonadati</taxon>
        <taxon>Pseudomonadota</taxon>
        <taxon>Alphaproteobacteria</taxon>
        <taxon>Hyphomicrobiales</taxon>
        <taxon>Aestuariivirgaceae</taxon>
        <taxon>Aestuariivirga</taxon>
    </lineage>
</organism>
<evidence type="ECO:0000256" key="3">
    <source>
        <dbReference type="ARBA" id="ARBA00022806"/>
    </source>
</evidence>
<keyword evidence="1" id="KW-0547">Nucleotide-binding</keyword>
<reference evidence="8" key="1">
    <citation type="submission" date="2018-06" db="EMBL/GenBank/DDBJ databases">
        <title>Aestuariibacter litoralis strain KCTC 52945T.</title>
        <authorList>
            <person name="Li X."/>
            <person name="Salam N."/>
            <person name="Li J.-L."/>
            <person name="Chen Y.-M."/>
            <person name="Yang Z.-W."/>
            <person name="Zhang L.-Y."/>
            <person name="Han M.-X."/>
            <person name="Xiao M."/>
            <person name="Li W.-J."/>
        </authorList>
    </citation>
    <scope>NUCLEOTIDE SEQUENCE [LARGE SCALE GENOMIC DNA]</scope>
    <source>
        <strain evidence="8">KCTC 52945</strain>
    </source>
</reference>
<gene>
    <name evidence="7" type="ORF">DK847_03735</name>
</gene>
<name>A0A2W2BS57_9HYPH</name>
<dbReference type="PANTHER" id="PTHR12131:SF1">
    <property type="entry name" value="ATP-DEPENDENT RNA HELICASE SUPV3L1, MITOCHONDRIAL-RELATED"/>
    <property type="match status" value="1"/>
</dbReference>
<comment type="caution">
    <text evidence="7">The sequence shown here is derived from an EMBL/GenBank/DDBJ whole genome shotgun (WGS) entry which is preliminary data.</text>
</comment>
<keyword evidence="2" id="KW-0378">Hydrolase</keyword>
<proteinExistence type="predicted"/>
<dbReference type="Pfam" id="PF00271">
    <property type="entry name" value="Helicase_C"/>
    <property type="match status" value="1"/>
</dbReference>
<evidence type="ECO:0000256" key="5">
    <source>
        <dbReference type="SAM" id="MobiDB-lite"/>
    </source>
</evidence>
<dbReference type="AlphaFoldDB" id="A0A2W2BS57"/>
<protein>
    <recommendedName>
        <fullName evidence="6">Helicase C-terminal domain-containing protein</fullName>
    </recommendedName>
</protein>
<feature type="compositionally biased region" description="Basic and acidic residues" evidence="5">
    <location>
        <begin position="909"/>
        <end position="926"/>
    </location>
</feature>
<dbReference type="InterPro" id="IPR050699">
    <property type="entry name" value="RNA-DNA_Helicase"/>
</dbReference>
<keyword evidence="3" id="KW-0347">Helicase</keyword>
<sequence length="991" mass="109560">MIGLPLRLLAREIFDKVRARAGDAAVALVTGEEKIIPAAARYWICTVEAMPSDVDVPFLAIDEVQLCADFERGHIFTDRVLNRRGRDETMLLGAATMRPLLERLLPGTTFVARPRFSQLLYAGQKKLTRLPRRSAIVAFSADMVYATAELIRRQRGGAAVVLGALSPRTRNAQVALYQSGDVDYIVATDAIGMGLNMDVDHVAFASTRKFDGFQYRHLNPSELGQVAGRAGRYMNDGTFGVTGEADPFEQEVVERLESHNFDAVRMLQWRNRELDFGSLERLRQSLNMLPNQQGLTRAQPNADLLALEALARDPATRDLATSKKDVERLWEVCQIPDYRNISNSEHASIVSKIYQYLQTGDGFIDEDWFVRQLKFCENTQGDLDTLSNRISHIRTWTFVANRPDWLKAPLYWQSYAREIEDKLSDALHERLTQRFIDRRTSVLMKRLAQKEELMSTVEEDGAIHVEGEYIGRIKGFLFVPDGATEGAEARALKAAAMSAVAAEITARAKAVAASADTDLKLTRDGQIIWNHAPVGRLEPGATLLKPRASVVAGDQLSGAEREEVQQRLQKFTDRHIAAVLEPLLKLEEGEGLEGISRGIAYRLVETLGVLPRDTVTEEVKGLSQDDRAKLRALGARFGAFNVYVPALLKPAPTELRLLLWALSLQKEGKLDPAALPQPPGQGLTSASFDRSTPKGFYGVCGYRICGSRVVRIDMLERLADVIRDRVFWRPRFAEEPRPSGSVEGGGFTVVPDMMSLVGCSGEDFLGILRSLDYRMQKKTVKRPVAAAAAAPGAPQELPGTAPAEVPALAPQEAPAPAEPVTPEPGETPAEPATPPEAPDSPVEVPSTPATPAAEGEADAVAEAAPAPEVPMEEVEIEIWWPKDTGPFRHRPERQQNNRRPQQRGAKPAEGGEKPEGEQQPRREGGRPHRQHGKDKRREDRAEGQEGRQDRRPRREDRKPEAPERKSRPEKPIDPDSPFAVLGALKAKLGGK</sequence>
<evidence type="ECO:0000259" key="6">
    <source>
        <dbReference type="PROSITE" id="PS51194"/>
    </source>
</evidence>
<evidence type="ECO:0000256" key="1">
    <source>
        <dbReference type="ARBA" id="ARBA00022741"/>
    </source>
</evidence>
<dbReference type="InterPro" id="IPR001650">
    <property type="entry name" value="Helicase_C-like"/>
</dbReference>
<dbReference type="Proteomes" id="UP000248795">
    <property type="component" value="Unassembled WGS sequence"/>
</dbReference>
<accession>A0A2W2BS57</accession>
<keyword evidence="8" id="KW-1185">Reference proteome</keyword>
<dbReference type="PANTHER" id="PTHR12131">
    <property type="entry name" value="ATP-DEPENDENT RNA AND DNA HELICASE"/>
    <property type="match status" value="1"/>
</dbReference>
<evidence type="ECO:0000313" key="8">
    <source>
        <dbReference type="Proteomes" id="UP000248795"/>
    </source>
</evidence>
<dbReference type="GO" id="GO:0005524">
    <property type="term" value="F:ATP binding"/>
    <property type="evidence" value="ECO:0007669"/>
    <property type="project" value="UniProtKB-KW"/>
</dbReference>
<feature type="domain" description="Helicase C-terminal" evidence="6">
    <location>
        <begin position="115"/>
        <end position="280"/>
    </location>
</feature>
<dbReference type="SUPFAM" id="SSF52540">
    <property type="entry name" value="P-loop containing nucleoside triphosphate hydrolases"/>
    <property type="match status" value="1"/>
</dbReference>
<keyword evidence="4" id="KW-0067">ATP-binding</keyword>
<evidence type="ECO:0000256" key="4">
    <source>
        <dbReference type="ARBA" id="ARBA00022840"/>
    </source>
</evidence>
<dbReference type="Gene3D" id="3.40.50.300">
    <property type="entry name" value="P-loop containing nucleotide triphosphate hydrolases"/>
    <property type="match status" value="2"/>
</dbReference>
<dbReference type="EMBL" id="QKVK01000001">
    <property type="protein sequence ID" value="PZF79029.1"/>
    <property type="molecule type" value="Genomic_DNA"/>
</dbReference>
<dbReference type="InterPro" id="IPR027417">
    <property type="entry name" value="P-loop_NTPase"/>
</dbReference>
<dbReference type="SMART" id="SM00490">
    <property type="entry name" value="HELICc"/>
    <property type="match status" value="1"/>
</dbReference>
<evidence type="ECO:0000313" key="7">
    <source>
        <dbReference type="EMBL" id="PZF79029.1"/>
    </source>
</evidence>
<feature type="region of interest" description="Disordered" evidence="5">
    <location>
        <begin position="810"/>
        <end position="991"/>
    </location>
</feature>
<feature type="compositionally biased region" description="Low complexity" evidence="5">
    <location>
        <begin position="849"/>
        <end position="866"/>
    </location>
</feature>
<dbReference type="GO" id="GO:0004386">
    <property type="term" value="F:helicase activity"/>
    <property type="evidence" value="ECO:0007669"/>
    <property type="project" value="UniProtKB-KW"/>
</dbReference>
<dbReference type="Pfam" id="PF22527">
    <property type="entry name" value="DEXQc_Suv3"/>
    <property type="match status" value="1"/>
</dbReference>
<feature type="compositionally biased region" description="Low complexity" evidence="5">
    <location>
        <begin position="897"/>
        <end position="908"/>
    </location>
</feature>
<feature type="compositionally biased region" description="Basic and acidic residues" evidence="5">
    <location>
        <begin position="935"/>
        <end position="973"/>
    </location>
</feature>
<dbReference type="PROSITE" id="PS51194">
    <property type="entry name" value="HELICASE_CTER"/>
    <property type="match status" value="1"/>
</dbReference>
<dbReference type="GO" id="GO:0016787">
    <property type="term" value="F:hydrolase activity"/>
    <property type="evidence" value="ECO:0007669"/>
    <property type="project" value="UniProtKB-KW"/>
</dbReference>